<evidence type="ECO:0000313" key="2">
    <source>
        <dbReference type="Proteomes" id="UP001419084"/>
    </source>
</evidence>
<dbReference type="Gene3D" id="3.40.1440.40">
    <property type="match status" value="1"/>
</dbReference>
<proteinExistence type="predicted"/>
<accession>A0ABQ5M3W4</accession>
<name>A0ABQ5M3W4_9FIRM</name>
<dbReference type="InterPro" id="IPR053748">
    <property type="entry name" value="Host_DNA_Degrad_Endo"/>
</dbReference>
<organism evidence="1 2">
    <name type="scientific">Lacrimispora amygdalina</name>
    <dbReference type="NCBI Taxonomy" id="253257"/>
    <lineage>
        <taxon>Bacteria</taxon>
        <taxon>Bacillati</taxon>
        <taxon>Bacillota</taxon>
        <taxon>Clostridia</taxon>
        <taxon>Lachnospirales</taxon>
        <taxon>Lachnospiraceae</taxon>
        <taxon>Lacrimispora</taxon>
    </lineage>
</organism>
<evidence type="ECO:0000313" key="1">
    <source>
        <dbReference type="EMBL" id="GLB29619.1"/>
    </source>
</evidence>
<reference evidence="1 2" key="1">
    <citation type="journal article" date="2024" name="Int. J. Syst. Evol. Microbiol.">
        <title>Lacrimispora brassicae sp. nov. isolated from fermented cabbage, and proposal of Clostridium indicum Gundawar et al. 2019 and Clostridium methoxybenzovorans Mechichi et al. 1999 as heterotypic synonyms of Lacrimispora amygdalina (Parshina et al. 2003) Haas and Blanchard 2020 and Lacrimispora indolis (McClung and McCoy 1957) Haas and Blanchard 2020, respectively.</title>
        <authorList>
            <person name="Kobayashi H."/>
            <person name="Tanizawa Y."/>
            <person name="Sakamoto M."/>
            <person name="Ohkuma M."/>
            <person name="Tohno M."/>
        </authorList>
    </citation>
    <scope>NUCLEOTIDE SEQUENCE [LARGE SCALE GENOMIC DNA]</scope>
    <source>
        <strain evidence="1 2">DSM 12857</strain>
    </source>
</reference>
<gene>
    <name evidence="1" type="ORF">LAD12857_15420</name>
</gene>
<evidence type="ECO:0008006" key="3">
    <source>
        <dbReference type="Google" id="ProtNLM"/>
    </source>
</evidence>
<dbReference type="RefSeq" id="WP_346064953.1">
    <property type="nucleotide sequence ID" value="NZ_BRPJ01000030.1"/>
</dbReference>
<protein>
    <recommendedName>
        <fullName evidence="3">GIY-YIG domain-containing protein</fullName>
    </recommendedName>
</protein>
<dbReference type="CDD" id="cd10436">
    <property type="entry name" value="GIY-YIG_EndoII_Hpy188I_like"/>
    <property type="match status" value="1"/>
</dbReference>
<dbReference type="InterPro" id="IPR044556">
    <property type="entry name" value="EndoII-like_GIY-YIG"/>
</dbReference>
<dbReference type="Proteomes" id="UP001419084">
    <property type="component" value="Unassembled WGS sequence"/>
</dbReference>
<sequence>MRELFEQYIDRRIANMTFSFIELTSGDIHRDVGGYPGRNHKMVICCDVMYKRMAGDDEVISAPPSGKGATVTVRYYKKNHQGGALVCPVSVKKTAPKKTASDMKMQPNEVHLMVCGHRFDFVQELIPENVGGKAVAFYPQQDYNNKKNLPLHQYGSGAFCKFQIKASGIAGVYLWVIQDEIVYIGETADFKQRFNTGYGNISPRNCFVGGQCTNCKMNKVVMKAYDAGNSVKLYFYVSDNYKQVELELLSQYNTMYNVKDN</sequence>
<comment type="caution">
    <text evidence="1">The sequence shown here is derived from an EMBL/GenBank/DDBJ whole genome shotgun (WGS) entry which is preliminary data.</text>
</comment>
<keyword evidence="2" id="KW-1185">Reference proteome</keyword>
<dbReference type="EMBL" id="BRPJ01000030">
    <property type="protein sequence ID" value="GLB29619.1"/>
    <property type="molecule type" value="Genomic_DNA"/>
</dbReference>